<feature type="transmembrane region" description="Helical" evidence="2">
    <location>
        <begin position="119"/>
        <end position="148"/>
    </location>
</feature>
<reference evidence="3 4" key="1">
    <citation type="submission" date="2023-05" db="EMBL/GenBank/DDBJ databases">
        <title>Lysobacter sp. strain LF1 Genome sequencing and assembly.</title>
        <authorList>
            <person name="Jung Y."/>
        </authorList>
    </citation>
    <scope>NUCLEOTIDE SEQUENCE [LARGE SCALE GENOMIC DNA]</scope>
    <source>
        <strain evidence="3 4">LF1</strain>
    </source>
</reference>
<dbReference type="Proteomes" id="UP001321580">
    <property type="component" value="Unassembled WGS sequence"/>
</dbReference>
<keyword evidence="4" id="KW-1185">Reference proteome</keyword>
<feature type="transmembrane region" description="Helical" evidence="2">
    <location>
        <begin position="34"/>
        <end position="63"/>
    </location>
</feature>
<feature type="transmembrane region" description="Helical" evidence="2">
    <location>
        <begin position="75"/>
        <end position="99"/>
    </location>
</feature>
<feature type="transmembrane region" description="Helical" evidence="2">
    <location>
        <begin position="345"/>
        <end position="378"/>
    </location>
</feature>
<sequence length="1005" mass="107916">MSMLRASRLSFVLLLLFVLSGIAGLIYQSIWSHYLGLVLGHAAYAQTLVLAIFMGGMALGAWLASRWSQRWRHLILAYALIELAIGVMGLVFHGLFVAYTDVSQQTVLPMFSSATMAHVYQWLTASILILPQCILLGATFPLLSAGLLRAQEEGVGEVLGGLYFSNSIGAAIGALLTTFLILPLVGMPGTILTAGALNIVVAAIAWGVWKTRGRDPVQARVATPQATTADESFPRLSKILLVSAFVTGATSFVYEIGWVRLLNQALGTTIHSFELMLAAFILGLAFGGLWVRKRSPRIRDVIAYAGGAQILMGVSALLSIVAFSQSFQWVGWMMQALARTDGGYTLFNLGGAVVSLLVMFPAAFFAGMTLPLFTLALLNKGGGEQVIGRVYAANTLGAIVGVLLMMHVLTPVIGVRLSVMLAAIADAALGLYLIRAVSPARRTVGYVLGGAATAVALLVVTYGGRIDPLEQVSGVFRNGSTAAPAGMTVPYLRDGKTATVSVSAHSSGAALIATNGKPDASLMMDPRESPTPDEITMVMAGALPYIHHPNPRNIAVIGWGSGLTTHTLAGSPRVQSIETVEIEPAMYEGARLFHPRVSRAYDDPRSHVRFDDARTYFSTGNRHYDVIVSEPSNPWVSGVASLFTQEFYGFIRRHLQDDGILVQWLYTYELNDQLLSTMVAALIGEFPNTEVYVTNTNDLIFVAHKGKAAKPDWSAIRQEPLASELKRVGLASETDFAIRRVGGPRVLQAFVRNQGATPYSDFYPTVALNAPRSRFKRELADTLVGLVDNGMPVLDILDGRQVHVPLHALDADTSRFSTGIRTAAAMRHALIGRDASQLAEVPELASRVGALQEASARVITPEQVTYWSDLASRLADSSLGLLPPAEQEGLWIHPAWIDVPKQPELVQALLQVYAAAASRDVAAMNRDAVALLRRSDVSQLSPHAREHVLVIAQLGAIGTGSQTQVSANERDFGRDLQPSAALGPVRSYLLAWADEPAKNAAAGGR</sequence>
<evidence type="ECO:0000256" key="1">
    <source>
        <dbReference type="ARBA" id="ARBA00023066"/>
    </source>
</evidence>
<dbReference type="InterPro" id="IPR029063">
    <property type="entry name" value="SAM-dependent_MTases_sf"/>
</dbReference>
<dbReference type="InterPro" id="IPR036259">
    <property type="entry name" value="MFS_trans_sf"/>
</dbReference>
<protein>
    <submittedName>
        <fullName evidence="3">Spermine synthase</fullName>
    </submittedName>
</protein>
<gene>
    <name evidence="3" type="ORF">QLQ15_07905</name>
</gene>
<evidence type="ECO:0000256" key="2">
    <source>
        <dbReference type="SAM" id="Phobius"/>
    </source>
</evidence>
<name>A0ABT6XFA3_9GAMM</name>
<feature type="transmembrane region" description="Helical" evidence="2">
    <location>
        <begin position="390"/>
        <end position="409"/>
    </location>
</feature>
<organism evidence="3 4">
    <name type="scientific">Lysobacter stagni</name>
    <dbReference type="NCBI Taxonomy" id="3045172"/>
    <lineage>
        <taxon>Bacteria</taxon>
        <taxon>Pseudomonadati</taxon>
        <taxon>Pseudomonadota</taxon>
        <taxon>Gammaproteobacteria</taxon>
        <taxon>Lysobacterales</taxon>
        <taxon>Lysobacteraceae</taxon>
        <taxon>Lysobacter</taxon>
    </lineage>
</organism>
<dbReference type="SUPFAM" id="SSF53335">
    <property type="entry name" value="S-adenosyl-L-methionine-dependent methyltransferases"/>
    <property type="match status" value="1"/>
</dbReference>
<dbReference type="PANTHER" id="PTHR11558">
    <property type="entry name" value="SPERMIDINE/SPERMINE SYNTHASE"/>
    <property type="match status" value="1"/>
</dbReference>
<comment type="caution">
    <text evidence="3">The sequence shown here is derived from an EMBL/GenBank/DDBJ whole genome shotgun (WGS) entry which is preliminary data.</text>
</comment>
<dbReference type="CDD" id="cd02440">
    <property type="entry name" value="AdoMet_MTases"/>
    <property type="match status" value="1"/>
</dbReference>
<feature type="transmembrane region" description="Helical" evidence="2">
    <location>
        <begin position="239"/>
        <end position="258"/>
    </location>
</feature>
<evidence type="ECO:0000313" key="3">
    <source>
        <dbReference type="EMBL" id="MDI9238837.1"/>
    </source>
</evidence>
<dbReference type="Pfam" id="PF01564">
    <property type="entry name" value="Spermine_synth"/>
    <property type="match status" value="1"/>
</dbReference>
<keyword evidence="2" id="KW-0812">Transmembrane</keyword>
<feature type="transmembrane region" description="Helical" evidence="2">
    <location>
        <begin position="303"/>
        <end position="325"/>
    </location>
</feature>
<dbReference type="Gene3D" id="3.40.50.150">
    <property type="entry name" value="Vaccinia Virus protein VP39"/>
    <property type="match status" value="1"/>
</dbReference>
<evidence type="ECO:0000313" key="4">
    <source>
        <dbReference type="Proteomes" id="UP001321580"/>
    </source>
</evidence>
<dbReference type="SUPFAM" id="SSF103473">
    <property type="entry name" value="MFS general substrate transporter"/>
    <property type="match status" value="1"/>
</dbReference>
<keyword evidence="2" id="KW-1133">Transmembrane helix</keyword>
<keyword evidence="1" id="KW-0745">Spermidine biosynthesis</keyword>
<dbReference type="InterPro" id="IPR001045">
    <property type="entry name" value="Spermi_synthase"/>
</dbReference>
<feature type="transmembrane region" description="Helical" evidence="2">
    <location>
        <begin position="446"/>
        <end position="464"/>
    </location>
</feature>
<feature type="transmembrane region" description="Helical" evidence="2">
    <location>
        <begin position="160"/>
        <end position="185"/>
    </location>
</feature>
<proteinExistence type="predicted"/>
<dbReference type="PANTHER" id="PTHR11558:SF11">
    <property type="entry name" value="SPERMIDINE SYNTHASE"/>
    <property type="match status" value="1"/>
</dbReference>
<dbReference type="RefSeq" id="WP_283212276.1">
    <property type="nucleotide sequence ID" value="NZ_JASGBI010000001.1"/>
</dbReference>
<keyword evidence="2" id="KW-0472">Membrane</keyword>
<feature type="transmembrane region" description="Helical" evidence="2">
    <location>
        <begin position="270"/>
        <end position="291"/>
    </location>
</feature>
<feature type="transmembrane region" description="Helical" evidence="2">
    <location>
        <begin position="415"/>
        <end position="434"/>
    </location>
</feature>
<dbReference type="EMBL" id="JASGBI010000001">
    <property type="protein sequence ID" value="MDI9238837.1"/>
    <property type="molecule type" value="Genomic_DNA"/>
</dbReference>
<feature type="transmembrane region" description="Helical" evidence="2">
    <location>
        <begin position="191"/>
        <end position="209"/>
    </location>
</feature>
<accession>A0ABT6XFA3</accession>